<feature type="region of interest" description="Disordered" evidence="1">
    <location>
        <begin position="1"/>
        <end position="26"/>
    </location>
</feature>
<protein>
    <submittedName>
        <fullName evidence="2">Uncharacterized protein</fullName>
    </submittedName>
</protein>
<dbReference type="VEuPathDB" id="FungiDB:BO72DRAFT_491338"/>
<keyword evidence="3" id="KW-1185">Reference proteome</keyword>
<accession>A0A8G1W407</accession>
<proteinExistence type="predicted"/>
<gene>
    <name evidence="2" type="ORF">BO72DRAFT_491338</name>
</gene>
<dbReference type="RefSeq" id="XP_040806288.1">
    <property type="nucleotide sequence ID" value="XM_040948182.1"/>
</dbReference>
<dbReference type="Proteomes" id="UP000249789">
    <property type="component" value="Unassembled WGS sequence"/>
</dbReference>
<dbReference type="EMBL" id="KZ824622">
    <property type="protein sequence ID" value="RAK82278.1"/>
    <property type="molecule type" value="Genomic_DNA"/>
</dbReference>
<evidence type="ECO:0000313" key="3">
    <source>
        <dbReference type="Proteomes" id="UP000249789"/>
    </source>
</evidence>
<evidence type="ECO:0000256" key="1">
    <source>
        <dbReference type="SAM" id="MobiDB-lite"/>
    </source>
</evidence>
<name>A0A8G1W407_9EURO</name>
<organism evidence="2 3">
    <name type="scientific">Aspergillus fijiensis CBS 313.89</name>
    <dbReference type="NCBI Taxonomy" id="1448319"/>
    <lineage>
        <taxon>Eukaryota</taxon>
        <taxon>Fungi</taxon>
        <taxon>Dikarya</taxon>
        <taxon>Ascomycota</taxon>
        <taxon>Pezizomycotina</taxon>
        <taxon>Eurotiomycetes</taxon>
        <taxon>Eurotiomycetidae</taxon>
        <taxon>Eurotiales</taxon>
        <taxon>Aspergillaceae</taxon>
        <taxon>Aspergillus</taxon>
    </lineage>
</organism>
<dbReference type="GeneID" id="63865515"/>
<reference evidence="2 3" key="1">
    <citation type="submission" date="2018-02" db="EMBL/GenBank/DDBJ databases">
        <title>The genomes of Aspergillus section Nigri reveals drivers in fungal speciation.</title>
        <authorList>
            <consortium name="DOE Joint Genome Institute"/>
            <person name="Vesth T.C."/>
            <person name="Nybo J."/>
            <person name="Theobald S."/>
            <person name="Brandl J."/>
            <person name="Frisvad J.C."/>
            <person name="Nielsen K.F."/>
            <person name="Lyhne E.K."/>
            <person name="Kogle M.E."/>
            <person name="Kuo A."/>
            <person name="Riley R."/>
            <person name="Clum A."/>
            <person name="Nolan M."/>
            <person name="Lipzen A."/>
            <person name="Salamov A."/>
            <person name="Henrissat B."/>
            <person name="Wiebenga A."/>
            <person name="De vries R.P."/>
            <person name="Grigoriev I.V."/>
            <person name="Mortensen U.H."/>
            <person name="Andersen M.R."/>
            <person name="Baker S.E."/>
        </authorList>
    </citation>
    <scope>NUCLEOTIDE SEQUENCE [LARGE SCALE GENOMIC DNA]</scope>
    <source>
        <strain evidence="2 3">CBS 313.89</strain>
    </source>
</reference>
<evidence type="ECO:0000313" key="2">
    <source>
        <dbReference type="EMBL" id="RAK82278.1"/>
    </source>
</evidence>
<dbReference type="OrthoDB" id="4500639at2759"/>
<dbReference type="AlphaFoldDB" id="A0A8G1W407"/>
<sequence>MEQKESTKTGTGTGTGTGTATGTATGNETRSYAVCTQEQVRYECGHSKDGRFIKCKKHKGKPDLRCHSGKLDYVDTKWSSHKCRWCLDSD</sequence>